<evidence type="ECO:0000256" key="2">
    <source>
        <dbReference type="PROSITE-ProRule" id="PRU00335"/>
    </source>
</evidence>
<gene>
    <name evidence="4" type="ORF">SAMN05660686_03512</name>
</gene>
<organism evidence="4 5">
    <name type="scientific">Thalassobaculum litoreum DSM 18839</name>
    <dbReference type="NCBI Taxonomy" id="1123362"/>
    <lineage>
        <taxon>Bacteria</taxon>
        <taxon>Pseudomonadati</taxon>
        <taxon>Pseudomonadota</taxon>
        <taxon>Alphaproteobacteria</taxon>
        <taxon>Rhodospirillales</taxon>
        <taxon>Thalassobaculaceae</taxon>
        <taxon>Thalassobaculum</taxon>
    </lineage>
</organism>
<dbReference type="AlphaFoldDB" id="A0A8G2F4C9"/>
<dbReference type="GO" id="GO:0003677">
    <property type="term" value="F:DNA binding"/>
    <property type="evidence" value="ECO:0007669"/>
    <property type="project" value="UniProtKB-UniRule"/>
</dbReference>
<protein>
    <submittedName>
        <fullName evidence="4">Transcriptional regulator, TetR family</fullName>
    </submittedName>
</protein>
<dbReference type="Proteomes" id="UP000198615">
    <property type="component" value="Unassembled WGS sequence"/>
</dbReference>
<dbReference type="InterPro" id="IPR050624">
    <property type="entry name" value="HTH-type_Tx_Regulator"/>
</dbReference>
<sequence length="213" mass="24315">MADSLSLRPTQPRRMSREEKARETYRLLLEAAAQVVGTDGYADASISKITQLAGVAQGTFYNYFESRQDVLNRLLPYMGRQMLDHIASSMPRDLTGPAREEARLRAFFGYLDTHPTFYRILYEAEVFAPEAHAEHFRILVEGYKAALGRAVQRGEIQGFDENELEAIIYMLLASRAYIAMRYARDRNGHTGPVPEHVIQAYMKMLRRGLFSEA</sequence>
<dbReference type="Gene3D" id="1.10.10.60">
    <property type="entry name" value="Homeodomain-like"/>
    <property type="match status" value="1"/>
</dbReference>
<dbReference type="InterPro" id="IPR036271">
    <property type="entry name" value="Tet_transcr_reg_TetR-rel_C_sf"/>
</dbReference>
<reference evidence="4 5" key="1">
    <citation type="submission" date="2016-10" db="EMBL/GenBank/DDBJ databases">
        <authorList>
            <person name="Varghese N."/>
            <person name="Submissions S."/>
        </authorList>
    </citation>
    <scope>NUCLEOTIDE SEQUENCE [LARGE SCALE GENOMIC DNA]</scope>
    <source>
        <strain evidence="4 5">DSM 18839</strain>
    </source>
</reference>
<evidence type="ECO:0000313" key="4">
    <source>
        <dbReference type="EMBL" id="SDG14944.1"/>
    </source>
</evidence>
<keyword evidence="1 2" id="KW-0238">DNA-binding</keyword>
<dbReference type="InterPro" id="IPR001647">
    <property type="entry name" value="HTH_TetR"/>
</dbReference>
<evidence type="ECO:0000313" key="5">
    <source>
        <dbReference type="Proteomes" id="UP000198615"/>
    </source>
</evidence>
<keyword evidence="5" id="KW-1185">Reference proteome</keyword>
<comment type="caution">
    <text evidence="4">The sequence shown here is derived from an EMBL/GenBank/DDBJ whole genome shotgun (WGS) entry which is preliminary data.</text>
</comment>
<dbReference type="SUPFAM" id="SSF48498">
    <property type="entry name" value="Tetracyclin repressor-like, C-terminal domain"/>
    <property type="match status" value="1"/>
</dbReference>
<proteinExistence type="predicted"/>
<feature type="DNA-binding region" description="H-T-H motif" evidence="2">
    <location>
        <begin position="45"/>
        <end position="64"/>
    </location>
</feature>
<dbReference type="Gene3D" id="1.10.357.10">
    <property type="entry name" value="Tetracycline Repressor, domain 2"/>
    <property type="match status" value="1"/>
</dbReference>
<name>A0A8G2F4C9_9PROT</name>
<accession>A0A8G2F4C9</accession>
<dbReference type="PANTHER" id="PTHR43479">
    <property type="entry name" value="ACREF/ENVCD OPERON REPRESSOR-RELATED"/>
    <property type="match status" value="1"/>
</dbReference>
<dbReference type="PROSITE" id="PS50977">
    <property type="entry name" value="HTH_TETR_2"/>
    <property type="match status" value="1"/>
</dbReference>
<dbReference type="PANTHER" id="PTHR43479:SF11">
    <property type="entry name" value="ACREF_ENVCD OPERON REPRESSOR-RELATED"/>
    <property type="match status" value="1"/>
</dbReference>
<dbReference type="EMBL" id="FNBW01000011">
    <property type="protein sequence ID" value="SDG14944.1"/>
    <property type="molecule type" value="Genomic_DNA"/>
</dbReference>
<evidence type="ECO:0000256" key="1">
    <source>
        <dbReference type="ARBA" id="ARBA00023125"/>
    </source>
</evidence>
<dbReference type="InterPro" id="IPR009057">
    <property type="entry name" value="Homeodomain-like_sf"/>
</dbReference>
<evidence type="ECO:0000259" key="3">
    <source>
        <dbReference type="PROSITE" id="PS50977"/>
    </source>
</evidence>
<dbReference type="Pfam" id="PF00440">
    <property type="entry name" value="TetR_N"/>
    <property type="match status" value="1"/>
</dbReference>
<dbReference type="SUPFAM" id="SSF46689">
    <property type="entry name" value="Homeodomain-like"/>
    <property type="match status" value="1"/>
</dbReference>
<dbReference type="PRINTS" id="PR00455">
    <property type="entry name" value="HTHTETR"/>
</dbReference>
<feature type="domain" description="HTH tetR-type" evidence="3">
    <location>
        <begin position="22"/>
        <end position="82"/>
    </location>
</feature>